<sequence length="128" mass="14676">ILFPSSSALLEVCELCMLPLAITGSCFIKIDNGLIRSIMLLRLLFLAALAVLCSISLAQEDADYEVRLPEKRFRGWSEVNSGLFLPRSAGRVVGMEKNNQEKRQMRWNRRYLDCLYSMRDSQLCQEKI</sequence>
<keyword evidence="1" id="KW-0812">Transmembrane</keyword>
<keyword evidence="3" id="KW-1185">Reference proteome</keyword>
<proteinExistence type="predicted"/>
<protein>
    <submittedName>
        <fullName evidence="2">Uncharacterized protein</fullName>
    </submittedName>
</protein>
<accession>A0AAV5W2L8</accession>
<organism evidence="2 3">
    <name type="scientific">Pristionchus fissidentatus</name>
    <dbReference type="NCBI Taxonomy" id="1538716"/>
    <lineage>
        <taxon>Eukaryota</taxon>
        <taxon>Metazoa</taxon>
        <taxon>Ecdysozoa</taxon>
        <taxon>Nematoda</taxon>
        <taxon>Chromadorea</taxon>
        <taxon>Rhabditida</taxon>
        <taxon>Rhabditina</taxon>
        <taxon>Diplogasteromorpha</taxon>
        <taxon>Diplogasteroidea</taxon>
        <taxon>Neodiplogasteridae</taxon>
        <taxon>Pristionchus</taxon>
    </lineage>
</organism>
<evidence type="ECO:0000313" key="2">
    <source>
        <dbReference type="EMBL" id="GMT24981.1"/>
    </source>
</evidence>
<dbReference type="EMBL" id="BTSY01000004">
    <property type="protein sequence ID" value="GMT24981.1"/>
    <property type="molecule type" value="Genomic_DNA"/>
</dbReference>
<feature type="non-terminal residue" evidence="2">
    <location>
        <position position="1"/>
    </location>
</feature>
<comment type="caution">
    <text evidence="2">The sequence shown here is derived from an EMBL/GenBank/DDBJ whole genome shotgun (WGS) entry which is preliminary data.</text>
</comment>
<keyword evidence="1" id="KW-1133">Transmembrane helix</keyword>
<evidence type="ECO:0000256" key="1">
    <source>
        <dbReference type="SAM" id="Phobius"/>
    </source>
</evidence>
<feature type="transmembrane region" description="Helical" evidence="1">
    <location>
        <begin position="40"/>
        <end position="58"/>
    </location>
</feature>
<reference evidence="2" key="1">
    <citation type="submission" date="2023-10" db="EMBL/GenBank/DDBJ databases">
        <title>Genome assembly of Pristionchus species.</title>
        <authorList>
            <person name="Yoshida K."/>
            <person name="Sommer R.J."/>
        </authorList>
    </citation>
    <scope>NUCLEOTIDE SEQUENCE</scope>
    <source>
        <strain evidence="2">RS5133</strain>
    </source>
</reference>
<name>A0AAV5W2L8_9BILA</name>
<keyword evidence="1" id="KW-0472">Membrane</keyword>
<gene>
    <name evidence="2" type="ORF">PFISCL1PPCAC_16278</name>
</gene>
<dbReference type="Proteomes" id="UP001432322">
    <property type="component" value="Unassembled WGS sequence"/>
</dbReference>
<evidence type="ECO:0000313" key="3">
    <source>
        <dbReference type="Proteomes" id="UP001432322"/>
    </source>
</evidence>
<dbReference type="AlphaFoldDB" id="A0AAV5W2L8"/>